<gene>
    <name evidence="1" type="ORF">MYCOZU2_02046</name>
</gene>
<sequence>MMIKRRHRTGLAVATVGATAGLMITALPFMPGVGANTLVPETAVMPEGPVPPVIRYGAMAYAPSGAWGRTRGYGTWERAVQVALDQCGVKDCKLIVRYQRCGAVAYDGTTYLGGIGVTRSKAEENAINRLGGGRIVNWACN</sequence>
<dbReference type="InterPro" id="IPR025240">
    <property type="entry name" value="DUF4189"/>
</dbReference>
<dbReference type="Pfam" id="PF13827">
    <property type="entry name" value="DUF4189"/>
    <property type="match status" value="1"/>
</dbReference>
<organism evidence="1 2">
    <name type="scientific">Mycobacterium intracellulare subsp. chimaera</name>
    <dbReference type="NCBI Taxonomy" id="222805"/>
    <lineage>
        <taxon>Bacteria</taxon>
        <taxon>Bacillati</taxon>
        <taxon>Actinomycetota</taxon>
        <taxon>Actinomycetes</taxon>
        <taxon>Mycobacteriales</taxon>
        <taxon>Mycobacteriaceae</taxon>
        <taxon>Mycobacterium</taxon>
        <taxon>Mycobacterium avium complex (MAC)</taxon>
    </lineage>
</organism>
<protein>
    <submittedName>
        <fullName evidence="1">Putative secreted protein</fullName>
    </submittedName>
</protein>
<accession>A0A1Y0T6E8</accession>
<dbReference type="RefSeq" id="WP_072501257.1">
    <property type="nucleotide sequence ID" value="NZ_JASZZX010000084.1"/>
</dbReference>
<dbReference type="Proteomes" id="UP000198286">
    <property type="component" value="Chromosome"/>
</dbReference>
<evidence type="ECO:0000313" key="2">
    <source>
        <dbReference type="Proteomes" id="UP000198286"/>
    </source>
</evidence>
<name>A0A1Y0T6E8_MYCIT</name>
<reference evidence="1 2" key="1">
    <citation type="journal article" date="2017" name="Lancet Infect. Dis.">
        <title>Global outbreak of severe Mycobacterium chimaera disease after cardiac surgery: a molecular epidemiological study.</title>
        <authorList>
            <person name="van Ingen J."/>
            <person name="Kohl T."/>
            <person name="Kranzer K."/>
            <person name="Hasse B."/>
            <person name="Keller P."/>
            <person name="Szafranska A."/>
            <person name="Hillemann D."/>
            <person name="Chand M."/>
            <person name="Schreiber P."/>
            <person name="Sommerstein R."/>
            <person name="Berger C."/>
            <person name="Genoni M."/>
            <person name="Ruegg C."/>
            <person name="Troillet N."/>
            <person name="Widmer A.F."/>
            <person name="Becker S.L."/>
            <person name="Herrmann M."/>
            <person name="Eckmanns T."/>
            <person name="Haller S."/>
            <person name="Hoeller C."/>
            <person name="Debast S.B."/>
            <person name="Wolfhagen M.J."/>
            <person name="Hopman J."/>
            <person name="Kluytmans J."/>
            <person name="Langelaar M."/>
            <person name="Notermans D.W."/>
            <person name="ten Oever J."/>
            <person name="van den Barselaar P."/>
            <person name="Vonk A.B.A."/>
            <person name="Vos M.C."/>
            <person name="Ahmed N."/>
            <person name="Brown T."/>
            <person name="Crook D."/>
            <person name="Lamagni T."/>
            <person name="Phin N."/>
            <person name="Smith E.G."/>
            <person name="Zambon M."/>
            <person name="Serr A."/>
            <person name="Goetting T."/>
            <person name="Ebner W."/>
            <person name="Thuermer A."/>
            <person name="Utpatel C."/>
            <person name="Sproer C."/>
            <person name="Bunk B."/>
            <person name="Nubel U."/>
            <person name="Bloemberg G."/>
            <person name="Bottger E."/>
            <person name="Niemann S."/>
            <person name="Wagner D."/>
            <person name="Sax H."/>
        </authorList>
    </citation>
    <scope>NUCLEOTIDE SEQUENCE [LARGE SCALE GENOMIC DNA]</scope>
    <source>
        <strain evidence="1 2">ZUERICH-2</strain>
    </source>
</reference>
<evidence type="ECO:0000313" key="1">
    <source>
        <dbReference type="EMBL" id="ASL14464.1"/>
    </source>
</evidence>
<dbReference type="EMBL" id="CP015267">
    <property type="protein sequence ID" value="ASL14464.1"/>
    <property type="molecule type" value="Genomic_DNA"/>
</dbReference>
<proteinExistence type="predicted"/>
<dbReference type="AlphaFoldDB" id="A0A1Y0T6E8"/>